<keyword evidence="6" id="KW-1185">Reference proteome</keyword>
<dbReference type="InterPro" id="IPR057326">
    <property type="entry name" value="KR_dom"/>
</dbReference>
<dbReference type="EMBL" id="MCHX01000008">
    <property type="protein sequence ID" value="OFJ54931.1"/>
    <property type="molecule type" value="Genomic_DNA"/>
</dbReference>
<evidence type="ECO:0000256" key="1">
    <source>
        <dbReference type="ARBA" id="ARBA00006484"/>
    </source>
</evidence>
<comment type="similarity">
    <text evidence="1 3">Belongs to the short-chain dehydrogenases/reductases (SDR) family.</text>
</comment>
<dbReference type="SMART" id="SM00822">
    <property type="entry name" value="PKS_KR"/>
    <property type="match status" value="1"/>
</dbReference>
<evidence type="ECO:0000256" key="3">
    <source>
        <dbReference type="RuleBase" id="RU000363"/>
    </source>
</evidence>
<dbReference type="SUPFAM" id="SSF51735">
    <property type="entry name" value="NAD(P)-binding Rossmann-fold domains"/>
    <property type="match status" value="1"/>
</dbReference>
<dbReference type="NCBIfam" id="NF004526">
    <property type="entry name" value="PRK05872.1"/>
    <property type="match status" value="1"/>
</dbReference>
<dbReference type="InterPro" id="IPR002347">
    <property type="entry name" value="SDR_fam"/>
</dbReference>
<dbReference type="PANTHER" id="PTHR44196">
    <property type="entry name" value="DEHYDROGENASE/REDUCTASE SDR FAMILY MEMBER 7B"/>
    <property type="match status" value="1"/>
</dbReference>
<accession>A0A1E8Q9L7</accession>
<dbReference type="PRINTS" id="PR00080">
    <property type="entry name" value="SDRFAMILY"/>
</dbReference>
<proteinExistence type="inferred from homology"/>
<evidence type="ECO:0000256" key="2">
    <source>
        <dbReference type="ARBA" id="ARBA00023002"/>
    </source>
</evidence>
<gene>
    <name evidence="5" type="ORF">BEL07_04745</name>
</gene>
<keyword evidence="2" id="KW-0560">Oxidoreductase</keyword>
<dbReference type="Proteomes" id="UP000178953">
    <property type="component" value="Unassembled WGS sequence"/>
</dbReference>
<dbReference type="InterPro" id="IPR020904">
    <property type="entry name" value="Sc_DH/Rdtase_CS"/>
</dbReference>
<reference evidence="5 6" key="1">
    <citation type="submission" date="2016-09" db="EMBL/GenBank/DDBJ databases">
        <title>genome sequence of Mycobacterium sp. 739 SCH.</title>
        <authorList>
            <person name="Greninger A.L."/>
            <person name="Qin X."/>
            <person name="Jerome K."/>
            <person name="Vora S."/>
            <person name="Quinn K."/>
        </authorList>
    </citation>
    <scope>NUCLEOTIDE SEQUENCE [LARGE SCALE GENOMIC DNA]</scope>
    <source>
        <strain evidence="5 6">SCH</strain>
    </source>
</reference>
<feature type="domain" description="Ketoreductase" evidence="4">
    <location>
        <begin position="11"/>
        <end position="192"/>
    </location>
</feature>
<dbReference type="AlphaFoldDB" id="A0A1E8Q9L7"/>
<dbReference type="Pfam" id="PF00106">
    <property type="entry name" value="adh_short"/>
    <property type="match status" value="1"/>
</dbReference>
<dbReference type="GO" id="GO:0016491">
    <property type="term" value="F:oxidoreductase activity"/>
    <property type="evidence" value="ECO:0007669"/>
    <property type="project" value="UniProtKB-KW"/>
</dbReference>
<dbReference type="Gene3D" id="3.40.50.720">
    <property type="entry name" value="NAD(P)-binding Rossmann-like Domain"/>
    <property type="match status" value="1"/>
</dbReference>
<dbReference type="PRINTS" id="PR00081">
    <property type="entry name" value="GDHRDH"/>
</dbReference>
<comment type="caution">
    <text evidence="5">The sequence shown here is derived from an EMBL/GenBank/DDBJ whole genome shotgun (WGS) entry which is preliminary data.</text>
</comment>
<organism evidence="5 6">
    <name type="scientific">Mycolicibacterium grossiae</name>
    <dbReference type="NCBI Taxonomy" id="1552759"/>
    <lineage>
        <taxon>Bacteria</taxon>
        <taxon>Bacillati</taxon>
        <taxon>Actinomycetota</taxon>
        <taxon>Actinomycetes</taxon>
        <taxon>Mycobacteriales</taxon>
        <taxon>Mycobacteriaceae</taxon>
        <taxon>Mycolicibacterium</taxon>
    </lineage>
</organism>
<dbReference type="InterPro" id="IPR036291">
    <property type="entry name" value="NAD(P)-bd_dom_sf"/>
</dbReference>
<evidence type="ECO:0000259" key="4">
    <source>
        <dbReference type="SMART" id="SM00822"/>
    </source>
</evidence>
<evidence type="ECO:0000313" key="6">
    <source>
        <dbReference type="Proteomes" id="UP000178953"/>
    </source>
</evidence>
<dbReference type="GO" id="GO:0016020">
    <property type="term" value="C:membrane"/>
    <property type="evidence" value="ECO:0007669"/>
    <property type="project" value="TreeGrafter"/>
</dbReference>
<dbReference type="PANTHER" id="PTHR44196:SF1">
    <property type="entry name" value="DEHYDROGENASE_REDUCTASE SDR FAMILY MEMBER 7B"/>
    <property type="match status" value="1"/>
</dbReference>
<evidence type="ECO:0000313" key="5">
    <source>
        <dbReference type="EMBL" id="OFJ54931.1"/>
    </source>
</evidence>
<name>A0A1E8Q9L7_9MYCO</name>
<dbReference type="PROSITE" id="PS00061">
    <property type="entry name" value="ADH_SHORT"/>
    <property type="match status" value="1"/>
</dbReference>
<dbReference type="CDD" id="cd05233">
    <property type="entry name" value="SDR_c"/>
    <property type="match status" value="1"/>
</dbReference>
<protein>
    <submittedName>
        <fullName evidence="5">Short-chain dehydrogenase</fullName>
    </submittedName>
</protein>
<sequence>MPPAGDDLEGKVVFITGAARGLGAEIARQAHRRGAHVALVGRRLGPLRELADELGSKAAAFEADVTDLGALRRAADDAVAHFGGIDVTVANAGIAPPSETIATIDPEDFERTVDVDLLGQWRTVRATLPALIERRGHVMLVGSVYAFFNGVLAAPYAVSKAGVEQLSRTLRVELADHGVTVGLAYLGFIDTDLAAEVFADDHASAIRRAIPGFITRPMTVERAAADVLEGIVDRSGRVSAPGWVEPLLAARSITTAVMDVVLMHNRSVRDAIRAAEAGTRHRSSPSA</sequence>